<name>A0A1G9KNA4_9BACT</name>
<protein>
    <submittedName>
        <fullName evidence="1">Uncharacterized protein</fullName>
    </submittedName>
</protein>
<dbReference type="EMBL" id="FNGA01000005">
    <property type="protein sequence ID" value="SDL50885.1"/>
    <property type="molecule type" value="Genomic_DNA"/>
</dbReference>
<dbReference type="AlphaFoldDB" id="A0A1G9KNA4"/>
<gene>
    <name evidence="1" type="ORF">SAMN05660337_3146</name>
</gene>
<evidence type="ECO:0000313" key="2">
    <source>
        <dbReference type="Proteomes" id="UP000199053"/>
    </source>
</evidence>
<dbReference type="STRING" id="246191.SAMN05660337_3146"/>
<dbReference type="RefSeq" id="WP_092162789.1">
    <property type="nucleotide sequence ID" value="NZ_FNGA01000005.1"/>
</dbReference>
<dbReference type="OrthoDB" id="128480at2"/>
<evidence type="ECO:0000313" key="1">
    <source>
        <dbReference type="EMBL" id="SDL50885.1"/>
    </source>
</evidence>
<sequence>MSNKKQPALADITYSGFCEKCNTTHTLGSKNTLELCELLMKRMDREKRIDFTVPSADANPDLSTDYLFGNARGQMFGVMTYTGNQGETGAAYAFSGQYNGIWEVAGWVAPIIDTTEFDSLTKTTELEIKRIGREMELFPSDSKERKELSRHRKQMSRDLMQKIHAIYRLPSFTGETKILPKVAPSNKGIPTGTGDCCAPKLLNFALRNELTPRGIAEFYYGKENRSGSKQHKQFYSSCEEKCGLILGHMLCGLSSE</sequence>
<proteinExistence type="predicted"/>
<dbReference type="Proteomes" id="UP000199053">
    <property type="component" value="Unassembled WGS sequence"/>
</dbReference>
<accession>A0A1G9KNA4</accession>
<keyword evidence="2" id="KW-1185">Reference proteome</keyword>
<organism evidence="1 2">
    <name type="scientific">Maridesulfovibrio ferrireducens</name>
    <dbReference type="NCBI Taxonomy" id="246191"/>
    <lineage>
        <taxon>Bacteria</taxon>
        <taxon>Pseudomonadati</taxon>
        <taxon>Thermodesulfobacteriota</taxon>
        <taxon>Desulfovibrionia</taxon>
        <taxon>Desulfovibrionales</taxon>
        <taxon>Desulfovibrionaceae</taxon>
        <taxon>Maridesulfovibrio</taxon>
    </lineage>
</organism>
<reference evidence="2" key="1">
    <citation type="submission" date="2016-10" db="EMBL/GenBank/DDBJ databases">
        <authorList>
            <person name="Varghese N."/>
            <person name="Submissions S."/>
        </authorList>
    </citation>
    <scope>NUCLEOTIDE SEQUENCE [LARGE SCALE GENOMIC DNA]</scope>
    <source>
        <strain evidence="2">DSM 16995</strain>
    </source>
</reference>